<dbReference type="AlphaFoldDB" id="A0A8S3ZPD4"/>
<dbReference type="Proteomes" id="UP000678393">
    <property type="component" value="Unassembled WGS sequence"/>
</dbReference>
<organism evidence="1 2">
    <name type="scientific">Candidula unifasciata</name>
    <dbReference type="NCBI Taxonomy" id="100452"/>
    <lineage>
        <taxon>Eukaryota</taxon>
        <taxon>Metazoa</taxon>
        <taxon>Spiralia</taxon>
        <taxon>Lophotrochozoa</taxon>
        <taxon>Mollusca</taxon>
        <taxon>Gastropoda</taxon>
        <taxon>Heterobranchia</taxon>
        <taxon>Euthyneura</taxon>
        <taxon>Panpulmonata</taxon>
        <taxon>Eupulmonata</taxon>
        <taxon>Stylommatophora</taxon>
        <taxon>Helicina</taxon>
        <taxon>Helicoidea</taxon>
        <taxon>Geomitridae</taxon>
        <taxon>Candidula</taxon>
    </lineage>
</organism>
<sequence length="56" mass="5881">VPSVIHICFISHKSRSWLDTSATGAAQGARVSVHVSAARSVFVCGLICDMSYSCPA</sequence>
<accession>A0A8S3ZPD4</accession>
<gene>
    <name evidence="1" type="ORF">CUNI_LOCUS15203</name>
</gene>
<comment type="caution">
    <text evidence="1">The sequence shown here is derived from an EMBL/GenBank/DDBJ whole genome shotgun (WGS) entry which is preliminary data.</text>
</comment>
<reference evidence="1" key="1">
    <citation type="submission" date="2021-04" db="EMBL/GenBank/DDBJ databases">
        <authorList>
            <consortium name="Molecular Ecology Group"/>
        </authorList>
    </citation>
    <scope>NUCLEOTIDE SEQUENCE</scope>
</reference>
<feature type="non-terminal residue" evidence="1">
    <location>
        <position position="56"/>
    </location>
</feature>
<dbReference type="EMBL" id="CAJHNH020003611">
    <property type="protein sequence ID" value="CAG5129645.1"/>
    <property type="molecule type" value="Genomic_DNA"/>
</dbReference>
<protein>
    <submittedName>
        <fullName evidence="1">Uncharacterized protein</fullName>
    </submittedName>
</protein>
<evidence type="ECO:0000313" key="1">
    <source>
        <dbReference type="EMBL" id="CAG5129645.1"/>
    </source>
</evidence>
<proteinExistence type="predicted"/>
<keyword evidence="2" id="KW-1185">Reference proteome</keyword>
<evidence type="ECO:0000313" key="2">
    <source>
        <dbReference type="Proteomes" id="UP000678393"/>
    </source>
</evidence>
<name>A0A8S3ZPD4_9EUPU</name>
<feature type="non-terminal residue" evidence="1">
    <location>
        <position position="1"/>
    </location>
</feature>